<comment type="caution">
    <text evidence="2">The sequence shown here is derived from an EMBL/GenBank/DDBJ whole genome shotgun (WGS) entry which is preliminary data.</text>
</comment>
<dbReference type="EMBL" id="LKAM01000001">
    <property type="protein sequence ID" value="KUM50288.1"/>
    <property type="molecule type" value="Genomic_DNA"/>
</dbReference>
<accession>A0A101M3K0</accession>
<dbReference type="EMBL" id="LKAM01000001">
    <property type="protein sequence ID" value="KUM50312.1"/>
    <property type="molecule type" value="Genomic_DNA"/>
</dbReference>
<sequence length="52" mass="5663">MMVKQLGKQGPLGKGKLSLSFGKLSLGLGLDLKLAPMLALKREDLILRDQLE</sequence>
<dbReference type="AlphaFoldDB" id="A0A101M3K0"/>
<evidence type="ECO:0000313" key="1">
    <source>
        <dbReference type="EMBL" id="KUM50288.1"/>
    </source>
</evidence>
<gene>
    <name evidence="1" type="ORF">ABT39_MTgene131</name>
    <name evidence="2" type="ORF">ABT39_MTgene152</name>
    <name evidence="3" type="ORF">ABT39_MTgene155</name>
</gene>
<reference evidence="2" key="1">
    <citation type="journal article" date="2015" name="Genome Biol. Evol.">
        <title>Organellar Genomes of White Spruce (Picea glauca): Assembly and Annotation.</title>
        <authorList>
            <person name="Jackman S.D."/>
            <person name="Warren R.L."/>
            <person name="Gibb E.A."/>
            <person name="Vandervalk B.P."/>
            <person name="Mohamadi H."/>
            <person name="Chu J."/>
            <person name="Raymond A."/>
            <person name="Pleasance S."/>
            <person name="Coope R."/>
            <person name="Wildung M.R."/>
            <person name="Ritland C.E."/>
            <person name="Bousquet J."/>
            <person name="Jones S.J."/>
            <person name="Bohlmann J."/>
            <person name="Birol I."/>
        </authorList>
    </citation>
    <scope>NUCLEOTIDE SEQUENCE [LARGE SCALE GENOMIC DNA]</scope>
    <source>
        <tissue evidence="2">Flushing bud</tissue>
    </source>
</reference>
<name>A0A101M3K0_PICGL</name>
<protein>
    <submittedName>
        <fullName evidence="2">Uncharacterized protein</fullName>
    </submittedName>
</protein>
<proteinExistence type="predicted"/>
<geneLocation type="mitochondrion" evidence="2"/>
<evidence type="ECO:0000313" key="2">
    <source>
        <dbReference type="EMBL" id="KUM50309.1"/>
    </source>
</evidence>
<keyword evidence="2" id="KW-0496">Mitochondrion</keyword>
<organism evidence="2">
    <name type="scientific">Picea glauca</name>
    <name type="common">White spruce</name>
    <name type="synonym">Pinus glauca</name>
    <dbReference type="NCBI Taxonomy" id="3330"/>
    <lineage>
        <taxon>Eukaryota</taxon>
        <taxon>Viridiplantae</taxon>
        <taxon>Streptophyta</taxon>
        <taxon>Embryophyta</taxon>
        <taxon>Tracheophyta</taxon>
        <taxon>Spermatophyta</taxon>
        <taxon>Pinopsida</taxon>
        <taxon>Pinidae</taxon>
        <taxon>Conifers I</taxon>
        <taxon>Pinales</taxon>
        <taxon>Pinaceae</taxon>
        <taxon>Picea</taxon>
    </lineage>
</organism>
<evidence type="ECO:0000313" key="3">
    <source>
        <dbReference type="EMBL" id="KUM50312.1"/>
    </source>
</evidence>
<dbReference type="EMBL" id="LKAM01000001">
    <property type="protein sequence ID" value="KUM50309.1"/>
    <property type="molecule type" value="Genomic_DNA"/>
</dbReference>